<evidence type="ECO:0000259" key="3">
    <source>
        <dbReference type="Pfam" id="PF24371"/>
    </source>
</evidence>
<dbReference type="Pfam" id="PF24371">
    <property type="entry name" value="DUF7527"/>
    <property type="match status" value="1"/>
</dbReference>
<dbReference type="AlphaFoldDB" id="L9WT58"/>
<evidence type="ECO:0000256" key="2">
    <source>
        <dbReference type="SAM" id="MobiDB-lite"/>
    </source>
</evidence>
<evidence type="ECO:0000313" key="4">
    <source>
        <dbReference type="EMBL" id="ELY52406.1"/>
    </source>
</evidence>
<dbReference type="STRING" id="1227498.C492_19259"/>
<dbReference type="PATRIC" id="fig|1227498.3.peg.3797"/>
<dbReference type="InterPro" id="IPR055949">
    <property type="entry name" value="DUF7527"/>
</dbReference>
<feature type="compositionally biased region" description="Low complexity" evidence="2">
    <location>
        <begin position="206"/>
        <end position="221"/>
    </location>
</feature>
<dbReference type="EMBL" id="AOIA01000157">
    <property type="protein sequence ID" value="ELY52406.1"/>
    <property type="molecule type" value="Genomic_DNA"/>
</dbReference>
<feature type="region of interest" description="Disordered" evidence="2">
    <location>
        <begin position="180"/>
        <end position="276"/>
    </location>
</feature>
<keyword evidence="1" id="KW-0175">Coiled coil</keyword>
<feature type="coiled-coil region" evidence="1">
    <location>
        <begin position="289"/>
        <end position="330"/>
    </location>
</feature>
<reference evidence="4 5" key="1">
    <citation type="journal article" date="2014" name="PLoS Genet.">
        <title>Phylogenetically driven sequencing of extremely halophilic archaea reveals strategies for static and dynamic osmo-response.</title>
        <authorList>
            <person name="Becker E.A."/>
            <person name="Seitzer P.M."/>
            <person name="Tritt A."/>
            <person name="Larsen D."/>
            <person name="Krusor M."/>
            <person name="Yao A.I."/>
            <person name="Wu D."/>
            <person name="Madern D."/>
            <person name="Eisen J.A."/>
            <person name="Darling A.E."/>
            <person name="Facciotti M.T."/>
        </authorList>
    </citation>
    <scope>NUCLEOTIDE SEQUENCE [LARGE SCALE GENOMIC DNA]</scope>
    <source>
        <strain evidence="4 5">DSM 18795</strain>
    </source>
</reference>
<evidence type="ECO:0000256" key="1">
    <source>
        <dbReference type="SAM" id="Coils"/>
    </source>
</evidence>
<organism evidence="4 5">
    <name type="scientific">Natronococcus jeotgali DSM 18795</name>
    <dbReference type="NCBI Taxonomy" id="1227498"/>
    <lineage>
        <taxon>Archaea</taxon>
        <taxon>Methanobacteriati</taxon>
        <taxon>Methanobacteriota</taxon>
        <taxon>Stenosarchaea group</taxon>
        <taxon>Halobacteria</taxon>
        <taxon>Halobacteriales</taxon>
        <taxon>Natrialbaceae</taxon>
        <taxon>Natronococcus</taxon>
    </lineage>
</organism>
<keyword evidence="5" id="KW-1185">Reference proteome</keyword>
<evidence type="ECO:0000313" key="5">
    <source>
        <dbReference type="Proteomes" id="UP000011531"/>
    </source>
</evidence>
<comment type="caution">
    <text evidence="4">The sequence shown here is derived from an EMBL/GenBank/DDBJ whole genome shotgun (WGS) entry which is preliminary data.</text>
</comment>
<gene>
    <name evidence="4" type="ORF">C492_19259</name>
</gene>
<sequence length="571" mass="62025">MDSRTQERVERWDSRPFDGDLPALAAGDFSGAVVSDGAWLFVLGGRIVGVVDGAPEAFAGGSGTAYEAPHRALPLLCSMKARCGAPRGTYDTTETPLEEIDRTLREGSFTGFVELSENVHSGDYYLVYYGGRRMAVAYVGDAERLLVGTDAFERAADEVGSYAVVDVEIDVRDVAELDVEAPSGAEAGSRADGQRTNSDDERAEAARATAESRASEPAAEATEAETDRSNDEPPQSTTRDDPAFREARDEPAGESARSKPGANGDGALEAADRDADVDDLEAADRDADVDDSEAERESLRARNRELSATVDRLRSRVRTLEAELEDARAGPPRKSAPGPDLGLDEALSQTNLFVRYESRSQPTLGAAREARIEREAVDSNLRLEYHTRFDDVGATVDGDPFEEVLADTMAFRFLEWLATELFFEIRDTGRADALADLYEGISRIDRVELRSAVSLGDGRDPVEFDVVAYDKRGSPLLVAILDDSRDPIPRERLESARTDASAVADRYPEFAAALVVARSYFEPGALEVVEEATRSGFLSRGSRLSYVNDPGYHICLAEARSAGFHLTVPEL</sequence>
<dbReference type="Proteomes" id="UP000011531">
    <property type="component" value="Unassembled WGS sequence"/>
</dbReference>
<feature type="compositionally biased region" description="Basic and acidic residues" evidence="2">
    <location>
        <begin position="238"/>
        <end position="251"/>
    </location>
</feature>
<proteinExistence type="predicted"/>
<protein>
    <recommendedName>
        <fullName evidence="3">DUF7527 domain-containing protein</fullName>
    </recommendedName>
</protein>
<dbReference type="OrthoDB" id="157503at2157"/>
<name>L9WT58_9EURY</name>
<feature type="domain" description="DUF7527" evidence="3">
    <location>
        <begin position="344"/>
        <end position="571"/>
    </location>
</feature>
<dbReference type="RefSeq" id="WP_008426474.1">
    <property type="nucleotide sequence ID" value="NZ_AOIA01000157.1"/>
</dbReference>
<accession>L9WT58</accession>